<dbReference type="GO" id="GO:0003712">
    <property type="term" value="F:transcription coregulator activity"/>
    <property type="evidence" value="ECO:0007669"/>
    <property type="project" value="TreeGrafter"/>
</dbReference>
<evidence type="ECO:0000256" key="2">
    <source>
        <dbReference type="ARBA" id="ARBA00005770"/>
    </source>
</evidence>
<reference evidence="12" key="1">
    <citation type="journal article" date="2021" name="IMA Fungus">
        <title>Genomic characterization of three marine fungi, including Emericellopsis atlantica sp. nov. with signatures of a generalist lifestyle and marine biomass degradation.</title>
        <authorList>
            <person name="Hagestad O.C."/>
            <person name="Hou L."/>
            <person name="Andersen J.H."/>
            <person name="Hansen E.H."/>
            <person name="Altermark B."/>
            <person name="Li C."/>
            <person name="Kuhnert E."/>
            <person name="Cox R.J."/>
            <person name="Crous P.W."/>
            <person name="Spatafora J.W."/>
            <person name="Lail K."/>
            <person name="Amirebrahimi M."/>
            <person name="Lipzen A."/>
            <person name="Pangilinan J."/>
            <person name="Andreopoulos W."/>
            <person name="Hayes R.D."/>
            <person name="Ng V."/>
            <person name="Grigoriev I.V."/>
            <person name="Jackson S.A."/>
            <person name="Sutton T.D.S."/>
            <person name="Dobson A.D.W."/>
            <person name="Rama T."/>
        </authorList>
    </citation>
    <scope>NUCLEOTIDE SEQUENCE</scope>
    <source>
        <strain evidence="12">TRa018bII</strain>
    </source>
</reference>
<organism evidence="12 13">
    <name type="scientific">Amylocarpus encephaloides</name>
    <dbReference type="NCBI Taxonomy" id="45428"/>
    <lineage>
        <taxon>Eukaryota</taxon>
        <taxon>Fungi</taxon>
        <taxon>Dikarya</taxon>
        <taxon>Ascomycota</taxon>
        <taxon>Pezizomycotina</taxon>
        <taxon>Leotiomycetes</taxon>
        <taxon>Helotiales</taxon>
        <taxon>Helotiales incertae sedis</taxon>
        <taxon>Amylocarpus</taxon>
    </lineage>
</organism>
<comment type="similarity">
    <text evidence="2 10">Belongs to the Mediator complex subunit 21 family.</text>
</comment>
<keyword evidence="13" id="KW-1185">Reference proteome</keyword>
<dbReference type="PANTHER" id="PTHR13381:SF0">
    <property type="entry name" value="MEDIATOR OF RNA POLYMERASE II TRANSCRIPTION SUBUNIT 21"/>
    <property type="match status" value="1"/>
</dbReference>
<dbReference type="SUPFAM" id="SSF140718">
    <property type="entry name" value="Mediator hinge subcomplex-like"/>
    <property type="match status" value="1"/>
</dbReference>
<dbReference type="InterPro" id="IPR037212">
    <property type="entry name" value="Med7/Med21-like"/>
</dbReference>
<feature type="coiled-coil region" evidence="11">
    <location>
        <begin position="87"/>
        <end position="128"/>
    </location>
</feature>
<comment type="subunit">
    <text evidence="3 10">Component of the Mediator complex.</text>
</comment>
<evidence type="ECO:0000313" key="12">
    <source>
        <dbReference type="EMBL" id="KAG9238843.1"/>
    </source>
</evidence>
<comment type="function">
    <text evidence="9 10">Component of the Mediator complex, a coactivator involved in the regulated transcription of nearly all RNA polymerase II-dependent genes. Mediator functions as a bridge to convey information from gene-specific regulatory proteins to the basal RNA polymerase II transcription machinery. Mediator is recruited to promoters by direct interactions with regulatory proteins and serves as a scaffold for the assembly of a functional preinitiation complex with RNA polymerase II and the general transcription factors.</text>
</comment>
<proteinExistence type="inferred from homology"/>
<comment type="caution">
    <text evidence="12">The sequence shown here is derived from an EMBL/GenBank/DDBJ whole genome shotgun (WGS) entry which is preliminary data.</text>
</comment>
<dbReference type="EMBL" id="MU251364">
    <property type="protein sequence ID" value="KAG9238843.1"/>
    <property type="molecule type" value="Genomic_DNA"/>
</dbReference>
<sequence>MADRLTQLQDAVDQLGTQFVASIHFVNNRHDLQKLSQKDIIREKDETKQDPIEVNPLPPDEFKAGQRELAQDLILKEQQIEFLISVLPGLENSEKDQEEMIKQLEADLKVAEEQRKQALKDKAEILTTLEGVIRQIIRP</sequence>
<keyword evidence="5 10" id="KW-0805">Transcription regulation</keyword>
<dbReference type="GO" id="GO:0016592">
    <property type="term" value="C:mediator complex"/>
    <property type="evidence" value="ECO:0007669"/>
    <property type="project" value="UniProtKB-UniRule"/>
</dbReference>
<evidence type="ECO:0000256" key="4">
    <source>
        <dbReference type="ARBA" id="ARBA00019691"/>
    </source>
</evidence>
<dbReference type="Pfam" id="PF11221">
    <property type="entry name" value="Med21"/>
    <property type="match status" value="1"/>
</dbReference>
<evidence type="ECO:0000256" key="1">
    <source>
        <dbReference type="ARBA" id="ARBA00004123"/>
    </source>
</evidence>
<comment type="subcellular location">
    <subcellularLocation>
        <location evidence="1 10">Nucleus</location>
    </subcellularLocation>
</comment>
<keyword evidence="8 10" id="KW-0539">Nucleus</keyword>
<keyword evidence="6 10" id="KW-0010">Activator</keyword>
<evidence type="ECO:0000256" key="9">
    <source>
        <dbReference type="ARBA" id="ARBA00025687"/>
    </source>
</evidence>
<evidence type="ECO:0000256" key="10">
    <source>
        <dbReference type="RuleBase" id="RU366036"/>
    </source>
</evidence>
<evidence type="ECO:0000313" key="13">
    <source>
        <dbReference type="Proteomes" id="UP000824998"/>
    </source>
</evidence>
<dbReference type="Proteomes" id="UP000824998">
    <property type="component" value="Unassembled WGS sequence"/>
</dbReference>
<evidence type="ECO:0000256" key="5">
    <source>
        <dbReference type="ARBA" id="ARBA00023015"/>
    </source>
</evidence>
<evidence type="ECO:0000256" key="3">
    <source>
        <dbReference type="ARBA" id="ARBA00011837"/>
    </source>
</evidence>
<evidence type="ECO:0000256" key="7">
    <source>
        <dbReference type="ARBA" id="ARBA00023163"/>
    </source>
</evidence>
<dbReference type="InterPro" id="IPR021384">
    <property type="entry name" value="Mediator_Med21"/>
</dbReference>
<dbReference type="PANTHER" id="PTHR13381">
    <property type="entry name" value="RNA POLYMERASE II HOLOENZYME COMPONENT SRB7"/>
    <property type="match status" value="1"/>
</dbReference>
<gene>
    <name evidence="12" type="ORF">BJ875DRAFT_449653</name>
</gene>
<evidence type="ECO:0000256" key="11">
    <source>
        <dbReference type="SAM" id="Coils"/>
    </source>
</evidence>
<dbReference type="OrthoDB" id="526653at2759"/>
<dbReference type="GO" id="GO:0006357">
    <property type="term" value="P:regulation of transcription by RNA polymerase II"/>
    <property type="evidence" value="ECO:0007669"/>
    <property type="project" value="TreeGrafter"/>
</dbReference>
<evidence type="ECO:0000256" key="6">
    <source>
        <dbReference type="ARBA" id="ARBA00023159"/>
    </source>
</evidence>
<dbReference type="AlphaFoldDB" id="A0A9P8C9G5"/>
<keyword evidence="7 10" id="KW-0804">Transcription</keyword>
<evidence type="ECO:0000256" key="8">
    <source>
        <dbReference type="ARBA" id="ARBA00023242"/>
    </source>
</evidence>
<keyword evidence="11" id="KW-0175">Coiled coil</keyword>
<accession>A0A9P8C9G5</accession>
<name>A0A9P8C9G5_9HELO</name>
<protein>
    <recommendedName>
        <fullName evidence="4 10">Mediator of RNA polymerase II transcription subunit 21</fullName>
    </recommendedName>
</protein>
<dbReference type="Gene3D" id="6.10.280.10">
    <property type="entry name" value="Mediator complex, subunit Med21"/>
    <property type="match status" value="1"/>
</dbReference>